<keyword evidence="2" id="KW-1185">Reference proteome</keyword>
<dbReference type="SUPFAM" id="SSF52540">
    <property type="entry name" value="P-loop containing nucleoside triphosphate hydrolases"/>
    <property type="match status" value="1"/>
</dbReference>
<dbReference type="EMBL" id="FNFP01000011">
    <property type="protein sequence ID" value="SDL23513.1"/>
    <property type="molecule type" value="Genomic_DNA"/>
</dbReference>
<reference evidence="1 2" key="1">
    <citation type="submission" date="2016-10" db="EMBL/GenBank/DDBJ databases">
        <authorList>
            <person name="de Groot N.N."/>
        </authorList>
    </citation>
    <scope>NUCLEOTIDE SEQUENCE [LARGE SCALE GENOMIC DNA]</scope>
    <source>
        <strain evidence="1 2">DSM 18346</strain>
    </source>
</reference>
<organism evidence="1 2">
    <name type="scientific">Natronincola ferrireducens</name>
    <dbReference type="NCBI Taxonomy" id="393762"/>
    <lineage>
        <taxon>Bacteria</taxon>
        <taxon>Bacillati</taxon>
        <taxon>Bacillota</taxon>
        <taxon>Clostridia</taxon>
        <taxon>Peptostreptococcales</taxon>
        <taxon>Natronincolaceae</taxon>
        <taxon>Natronincola</taxon>
    </lineage>
</organism>
<proteinExistence type="predicted"/>
<name>A0A1G9IF93_9FIRM</name>
<evidence type="ECO:0000313" key="1">
    <source>
        <dbReference type="EMBL" id="SDL23513.1"/>
    </source>
</evidence>
<accession>A0A1G9IF93</accession>
<gene>
    <name evidence="1" type="ORF">SAMN05660472_02844</name>
</gene>
<protein>
    <recommendedName>
        <fullName evidence="3">DUF4297 domain-containing protein</fullName>
    </recommendedName>
</protein>
<sequence>MEDLTLKSDIGATAAFKGYRLQTLYIVYRILHQQDNELKFQPEGQEDLAIYGSDNSLIEVIQIKNHTESLSLSKFSPQKEDSFFRRSLETLLKESSCSFSIVSFGKVGTELKNAIEKDEKDRKEIIRKLTGYKYKESEVKNLFKNLELEEVQEDELQLKIFNFLKETQVGMDPQIAFDLLMFWIYKLSEDRQSLDRESLLNKLNSIGIFFSERDIFYREFGTSIVSLGIELIDENHKVKLEEEFSLGVSANYNHILANLDIPREDKLRAISDGFDASKIVIIHGASGQGKSTLAYRYLHQYYPAPFTYQIKHVKDKHHALQIVRALYAIGRNINLPLALYLDVEPGSTVWVELIKEINQYDIFNILITVREEDWNRAILTNADMIYEEIKLSLDSDEGKSIYENILKNKGELKFTTFEEAWNVFGGQGPLLEFMYLINRGMTLRDRLKEQVMRIKDEIRLENDYDRLQLLRVVSLCGYYGANVDVGTLVSQLSLKDPIYAITRFENEYFFRKSTDGKYLEALHPIRSKILVELLFDSVLSPIQHDINLCTLVICEENFEVFLLNYFYENEIEDNFLSFLNNLQTKTWTAYGAITKSLIWLGIKGYIKENWDVIEEVYAKHKQSWFLVLGFDLCGLMHNWDQQLFKMLDIAHNQQLKKDILEYSSRLTSKDVVFQFAKDWLIKSKQPNSSPETETDWKYLGMSMFWIGKLKIDKVVSLEYINFEQASRNISISSLADFIVGLYYYDLEDNERISTYRDKFLERFKEEHLIPIIEEKGEEVKIHSIISYNIQDESDEDQLTKNYIHEYNMRNVEIVRRLFPEKKKICSQGYGHKFALIPMEHDDTTKEIPIENLPLQWQVEVNSTYRELVNYNFRPEGWQEYVDMILDLRENIVALLNDILDAIKNHYRKKNIINIFKDYINEKEYNKLYDDISTAILLPKTVMDTWGFIGEQSDINRNQDQDQLLRFRIGLIKYHEIVSTLRKITSDLGNFLFHAKNILTVNPALKSKSKEEKKLILSRADTIGVGIKNDKISIRYIYDALLSLEKFQKEFQKHFMKYANENELKILEKRELKLFYHVAIVWNKFTLDKFRQNDDIIENTLLEMHKIGRKVEKNITNQFASSQLKIRIIEEEKALNDKPYKVIIIESNEVIFDEDEFLKKVLGIFKKAFRPAEYTDLKRLYLEDNYSEIKVVVLEKGKLLSSVVYSIPLYRILDVDEEFSLIDIMPSYKDNQLIVQIGIKKWADLIPELEATEKTMINLWECYHNVAHLIQLKQLEELIEIKEDVFGLTMTQKYLERIMKLVESKIQLCIDFCSYLLQQLDFTEETIKANPEVLDIFEGIKMIHKNLFPTDTMGEENYQTTIDLGEMENWIKKLHQAIDATHFVYKCLAYYKID</sequence>
<dbReference type="InterPro" id="IPR027417">
    <property type="entry name" value="P-loop_NTPase"/>
</dbReference>
<dbReference type="RefSeq" id="WP_090554798.1">
    <property type="nucleotide sequence ID" value="NZ_FNFP01000011.1"/>
</dbReference>
<evidence type="ECO:0000313" key="2">
    <source>
        <dbReference type="Proteomes" id="UP000198718"/>
    </source>
</evidence>
<dbReference type="OrthoDB" id="2677960at2"/>
<evidence type="ECO:0008006" key="3">
    <source>
        <dbReference type="Google" id="ProtNLM"/>
    </source>
</evidence>
<dbReference type="Proteomes" id="UP000198718">
    <property type="component" value="Unassembled WGS sequence"/>
</dbReference>